<dbReference type="Pfam" id="PF14280">
    <property type="entry name" value="DUF4365"/>
    <property type="match status" value="1"/>
</dbReference>
<sequence length="135" mass="15097">MDALLAETDKQEAYSLAYVCAVAASAGYVVATRHFDRDSIDLTIEAGESMRPKIDIQVKATINLDGDGSVFRYKLKQKNYDDLRIERYCPESFALLIRRRLRFQRVVADRAVACSCSIWSTTPFRQCAAAGPPPS</sequence>
<name>A0A0E3VXT4_9BRAD</name>
<evidence type="ECO:0000313" key="4">
    <source>
        <dbReference type="Proteomes" id="UP000063308"/>
    </source>
</evidence>
<dbReference type="Proteomes" id="UP000063308">
    <property type="component" value="Plasmid pNK6b"/>
</dbReference>
<organism evidence="3 4">
    <name type="scientific">Bradyrhizobium diazoefficiens</name>
    <dbReference type="NCBI Taxonomy" id="1355477"/>
    <lineage>
        <taxon>Bacteria</taxon>
        <taxon>Pseudomonadati</taxon>
        <taxon>Pseudomonadota</taxon>
        <taxon>Alphaproteobacteria</taxon>
        <taxon>Hyphomicrobiales</taxon>
        <taxon>Nitrobacteraceae</taxon>
        <taxon>Bradyrhizobium</taxon>
    </lineage>
</organism>
<keyword evidence="1" id="KW-0812">Transmembrane</keyword>
<proteinExistence type="predicted"/>
<protein>
    <recommendedName>
        <fullName evidence="2">DUF4365 domain-containing protein</fullName>
    </recommendedName>
</protein>
<dbReference type="EMBL" id="AP014686">
    <property type="protein sequence ID" value="BAR63215.1"/>
    <property type="molecule type" value="Genomic_DNA"/>
</dbReference>
<evidence type="ECO:0000259" key="2">
    <source>
        <dbReference type="Pfam" id="PF14280"/>
    </source>
</evidence>
<geneLocation type="plasmid" evidence="4">
    <name>pNK6b DNA</name>
</geneLocation>
<feature type="domain" description="DUF4365" evidence="2">
    <location>
        <begin position="13"/>
        <end position="90"/>
    </location>
</feature>
<dbReference type="RefSeq" id="WP_129557665.1">
    <property type="nucleotide sequence ID" value="NZ_JBIYEG010000003.1"/>
</dbReference>
<gene>
    <name evidence="3" type="ORF">NK6_b_21</name>
</gene>
<feature type="transmembrane region" description="Helical" evidence="1">
    <location>
        <begin position="13"/>
        <end position="31"/>
    </location>
</feature>
<keyword evidence="1" id="KW-0472">Membrane</keyword>
<keyword evidence="1" id="KW-1133">Transmembrane helix</keyword>
<accession>A0A0E3VXT4</accession>
<evidence type="ECO:0000313" key="3">
    <source>
        <dbReference type="EMBL" id="BAR63215.1"/>
    </source>
</evidence>
<dbReference type="AlphaFoldDB" id="A0A0E3VXT4"/>
<evidence type="ECO:0000256" key="1">
    <source>
        <dbReference type="SAM" id="Phobius"/>
    </source>
</evidence>
<reference evidence="3 4" key="1">
    <citation type="submission" date="2014-11" db="EMBL/GenBank/DDBJ databases">
        <title>Symbiosis island explosion on the genome of extra-slow-growing strains of soybean bradyrhizobia with massive insertion sequences.</title>
        <authorList>
            <person name="Iida T."/>
            <person name="Minamisawa K."/>
        </authorList>
    </citation>
    <scope>NUCLEOTIDE SEQUENCE [LARGE SCALE GENOMIC DNA]</scope>
    <source>
        <strain evidence="3 4">NK6</strain>
        <plasmid evidence="4">pNK6b DNA</plasmid>
    </source>
</reference>
<keyword evidence="3" id="KW-0614">Plasmid</keyword>
<dbReference type="InterPro" id="IPR025375">
    <property type="entry name" value="DUF4365"/>
</dbReference>